<dbReference type="RefSeq" id="WP_372388553.1">
    <property type="nucleotide sequence ID" value="NZ_JBGNYA010000001.1"/>
</dbReference>
<evidence type="ECO:0000313" key="3">
    <source>
        <dbReference type="Proteomes" id="UP001570511"/>
    </source>
</evidence>
<dbReference type="EMBL" id="JBGNYA010000001">
    <property type="protein sequence ID" value="MFA1610782.1"/>
    <property type="molecule type" value="Genomic_DNA"/>
</dbReference>
<organism evidence="2 3">
    <name type="scientific">Halobellus rubicundus</name>
    <dbReference type="NCBI Taxonomy" id="2996466"/>
    <lineage>
        <taxon>Archaea</taxon>
        <taxon>Methanobacteriati</taxon>
        <taxon>Methanobacteriota</taxon>
        <taxon>Stenosarchaea group</taxon>
        <taxon>Halobacteria</taxon>
        <taxon>Halobacteriales</taxon>
        <taxon>Haloferacaceae</taxon>
        <taxon>Halobellus</taxon>
    </lineage>
</organism>
<name>A0ABD5MBX3_9EURY</name>
<evidence type="ECO:0000313" key="2">
    <source>
        <dbReference type="EMBL" id="MFA1610782.1"/>
    </source>
</evidence>
<accession>A0ABD5MBX3</accession>
<dbReference type="Proteomes" id="UP001570511">
    <property type="component" value="Unassembled WGS sequence"/>
</dbReference>
<feature type="coiled-coil region" evidence="1">
    <location>
        <begin position="12"/>
        <end position="39"/>
    </location>
</feature>
<protein>
    <submittedName>
        <fullName evidence="2">Uncharacterized protein</fullName>
    </submittedName>
</protein>
<keyword evidence="1" id="KW-0175">Coiled coil</keyword>
<keyword evidence="3" id="KW-1185">Reference proteome</keyword>
<sequence>MSEARSGADSERADIEERLTVVEQRLEALQREVQTATNRDIPLLKGTNRAIMAAEIETIDELPAAGRAFGQQLVERGERLSNVEAHIEVLNQSADPSTKAEKVATVLAFAANKAGDDGKVAVTPAEIRGCTGVSRRYAYDLVEAIAADVAGVQLRESQQVTTWNGTKHKQKALLVDCEQVHGLEEAVNSFTTEEGGSEGR</sequence>
<reference evidence="2 3" key="1">
    <citation type="submission" date="2024-08" db="EMBL/GenBank/DDBJ databases">
        <title>Halobellus sp. MBLA0158 whole genome sequence.</title>
        <authorList>
            <person name="Hwang C.Y."/>
            <person name="Cho E.-S."/>
            <person name="Seo M.-J."/>
        </authorList>
    </citation>
    <scope>NUCLEOTIDE SEQUENCE [LARGE SCALE GENOMIC DNA]</scope>
    <source>
        <strain evidence="2 3">MBLA0158</strain>
    </source>
</reference>
<comment type="caution">
    <text evidence="2">The sequence shown here is derived from an EMBL/GenBank/DDBJ whole genome shotgun (WGS) entry which is preliminary data.</text>
</comment>
<gene>
    <name evidence="2" type="ORF">OS889_07160</name>
</gene>
<evidence type="ECO:0000256" key="1">
    <source>
        <dbReference type="SAM" id="Coils"/>
    </source>
</evidence>
<dbReference type="AlphaFoldDB" id="A0ABD5MBX3"/>
<proteinExistence type="predicted"/>